<accession>A0ABT1NGP7</accession>
<dbReference type="PANTHER" id="PTHR33221:SF5">
    <property type="entry name" value="HTH-TYPE TRANSCRIPTIONAL REGULATOR ISCR"/>
    <property type="match status" value="1"/>
</dbReference>
<evidence type="ECO:0000313" key="3">
    <source>
        <dbReference type="Proteomes" id="UP001651880"/>
    </source>
</evidence>
<dbReference type="PROSITE" id="PS01332">
    <property type="entry name" value="HTH_RRF2_1"/>
    <property type="match status" value="1"/>
</dbReference>
<reference evidence="2 3" key="1">
    <citation type="submission" date="2021-10" db="EMBL/GenBank/DDBJ databases">
        <title>Lutispora strain m25 sp. nov., a thermophilic, non-spore-forming bacterium isolated from a lab-scale methanogenic bioreactor digesting anaerobic sludge.</title>
        <authorList>
            <person name="El Houari A."/>
            <person name="Mcdonald J."/>
        </authorList>
    </citation>
    <scope>NUCLEOTIDE SEQUENCE [LARGE SCALE GENOMIC DNA]</scope>
    <source>
        <strain evidence="3">m25</strain>
    </source>
</reference>
<dbReference type="RefSeq" id="WP_255227293.1">
    <property type="nucleotide sequence ID" value="NZ_JAJEKE010000007.1"/>
</dbReference>
<evidence type="ECO:0000313" key="2">
    <source>
        <dbReference type="EMBL" id="MCQ1529774.1"/>
    </source>
</evidence>
<dbReference type="Gene3D" id="1.10.10.10">
    <property type="entry name" value="Winged helix-like DNA-binding domain superfamily/Winged helix DNA-binding domain"/>
    <property type="match status" value="1"/>
</dbReference>
<dbReference type="InterPro" id="IPR036390">
    <property type="entry name" value="WH_DNA-bd_sf"/>
</dbReference>
<gene>
    <name evidence="2" type="ORF">LJD61_09475</name>
</gene>
<dbReference type="SUPFAM" id="SSF46785">
    <property type="entry name" value="Winged helix' DNA-binding domain"/>
    <property type="match status" value="1"/>
</dbReference>
<protein>
    <submittedName>
        <fullName evidence="2">Rrf2 family transcriptional regulator</fullName>
    </submittedName>
</protein>
<keyword evidence="3" id="KW-1185">Reference proteome</keyword>
<organism evidence="2 3">
    <name type="scientific">Lutispora saccharofermentans</name>
    <dbReference type="NCBI Taxonomy" id="3024236"/>
    <lineage>
        <taxon>Bacteria</taxon>
        <taxon>Bacillati</taxon>
        <taxon>Bacillota</taxon>
        <taxon>Clostridia</taxon>
        <taxon>Lutisporales</taxon>
        <taxon>Lutisporaceae</taxon>
        <taxon>Lutispora</taxon>
    </lineage>
</organism>
<proteinExistence type="predicted"/>
<sequence>MILSTRGRYGLKMMLELALNYGKGAMPLKDIANKQSLSDTYLEQLISPLRKSGLVTSTRGAQGGYELAKEPSRIKVGEIIRILEGSLAPAECVLESEPECSKADYCATRLLYEKITEGINNVIDSINLQDMVDDYHRLNNNTNIKRRNEDE</sequence>
<name>A0ABT1NGP7_9FIRM</name>
<comment type="caution">
    <text evidence="2">The sequence shown here is derived from an EMBL/GenBank/DDBJ whole genome shotgun (WGS) entry which is preliminary data.</text>
</comment>
<dbReference type="InterPro" id="IPR036388">
    <property type="entry name" value="WH-like_DNA-bd_sf"/>
</dbReference>
<dbReference type="InterPro" id="IPR000944">
    <property type="entry name" value="Tscrpt_reg_Rrf2"/>
</dbReference>
<dbReference type="Proteomes" id="UP001651880">
    <property type="component" value="Unassembled WGS sequence"/>
</dbReference>
<dbReference type="InterPro" id="IPR030489">
    <property type="entry name" value="TR_Rrf2-type_CS"/>
</dbReference>
<dbReference type="EMBL" id="JAJEKE010000007">
    <property type="protein sequence ID" value="MCQ1529774.1"/>
    <property type="molecule type" value="Genomic_DNA"/>
</dbReference>
<dbReference type="NCBIfam" id="TIGR00738">
    <property type="entry name" value="rrf2_super"/>
    <property type="match status" value="1"/>
</dbReference>
<dbReference type="Pfam" id="PF02082">
    <property type="entry name" value="Rrf2"/>
    <property type="match status" value="1"/>
</dbReference>
<dbReference type="PROSITE" id="PS51197">
    <property type="entry name" value="HTH_RRF2_2"/>
    <property type="match status" value="1"/>
</dbReference>
<keyword evidence="1" id="KW-0238">DNA-binding</keyword>
<dbReference type="PANTHER" id="PTHR33221">
    <property type="entry name" value="WINGED HELIX-TURN-HELIX TRANSCRIPTIONAL REGULATOR, RRF2 FAMILY"/>
    <property type="match status" value="1"/>
</dbReference>
<evidence type="ECO:0000256" key="1">
    <source>
        <dbReference type="ARBA" id="ARBA00023125"/>
    </source>
</evidence>